<protein>
    <submittedName>
        <fullName evidence="8">LMO1</fullName>
    </submittedName>
</protein>
<evidence type="ECO:0000259" key="7">
    <source>
        <dbReference type="Pfam" id="PF16457"/>
    </source>
</evidence>
<name>A0A8H8DC79_9ASCO</name>
<dbReference type="EMBL" id="JAEOAQ010000003">
    <property type="protein sequence ID" value="KAG5419615.1"/>
    <property type="molecule type" value="Genomic_DNA"/>
</dbReference>
<dbReference type="Pfam" id="PF16457">
    <property type="entry name" value="PH_12"/>
    <property type="match status" value="1"/>
</dbReference>
<dbReference type="GeneID" id="93652012"/>
<dbReference type="OrthoDB" id="28413at2759"/>
<gene>
    <name evidence="8" type="ORF">I9W82_003383</name>
</gene>
<evidence type="ECO:0000256" key="1">
    <source>
        <dbReference type="ARBA" id="ARBA00004141"/>
    </source>
</evidence>
<dbReference type="GO" id="GO:0016020">
    <property type="term" value="C:membrane"/>
    <property type="evidence" value="ECO:0007669"/>
    <property type="project" value="UniProtKB-SubCell"/>
</dbReference>
<dbReference type="Gene3D" id="3.80.10.10">
    <property type="entry name" value="Ribonuclease Inhibitor"/>
    <property type="match status" value="2"/>
</dbReference>
<dbReference type="PANTHER" id="PTHR43341:SF17">
    <property type="entry name" value="GENERAL AMINO ACID PERMEASE AGP1-RELATED"/>
    <property type="match status" value="1"/>
</dbReference>
<dbReference type="PANTHER" id="PTHR43341">
    <property type="entry name" value="AMINO ACID PERMEASE"/>
    <property type="match status" value="1"/>
</dbReference>
<dbReference type="Proteomes" id="UP000669133">
    <property type="component" value="Unassembled WGS sequence"/>
</dbReference>
<keyword evidence="9" id="KW-1185">Reference proteome</keyword>
<evidence type="ECO:0000256" key="5">
    <source>
        <dbReference type="ARBA" id="ARBA00023136"/>
    </source>
</evidence>
<sequence>MSDSSRTINHKLNEILSKNNINKSKLDEPTALNYATILRENILGRDKQEKVNSIVVLAKLLDCIVASDAVSDDFVLLLDHQLFSNLFSIVSINMSSETYKAILKISATDISGAIFRNKDDSIVRYLSLYETLIEYLDVIDIMTTKLLLQDSKIVLSSIKLVTDLVNKALRFNYAGVITLSGRLKHVMFFSTVDSLVEVTEDNLTLEAIERLKIAYYELNVYLNAIHFDLSIPAHQIMLNNLFIFLEVSLNEYGSPATTSEYVKAGFTENPRQFIVENFSILLAMDLKIFLKDPNFTFKKRFHEELMMSEHSRTFPLSLFIAKTSNMWIDIFEQRHKYPNISKSILNWELMIYYTMNNCLILWQETKSQNNQLDIDKILRLLESNIDMFEEQLGTSKSIEECLDITSTRSGDDMRHNQALKIIKDFSDQWNPQLSEFNQRLSKEVVQLVSEQRVVQLLKGSWVFTESYGEALFSSRKNASSSKYYYIVLSPNRKWIYFKEYAEKPSTNPSIEELEQTGGIKLSDVQDLKSIKIGESIGEREKQTNSMLISIKGTISYEKITILGANKTKLLSFYTDSEVNRFVWLDGIKMLRGIKSLSEETQKQIASLIEIRRNTQSLSLEGNEVESDDDDEQFYDYDELSALAESVDVLQNIFSFVEVNEITQLLDGPFLSLNPSIKIAIHRTLEKGFGYFHETSRNYGDDNGHPDLRIRIPNALNREQYELVDAYCVEQQIHTTSKISYGLCHMVDLFNLVELIESLQSSDTVSLVFELDFRHNLTIDMSMLMKSFDHISDRVVELSMELKRPHVLDGDVTFKNLEVFNSHMCSVNGSFKCPKLKELVLNTSGGKVEKLPSVDRLELVYGQWFTYEDWVRTAKVPRVLHSITLRGDFPHGDMHEVLNHVNPETTIDCIGKLDQYDIDMLANAVKEKKLILRPLAVYCYRAPRFVYPCYSLDLWDVSNISVFINLPSTLKKLTVARIRINDLRASNLLDLFPAELESLTLRETHFIKWDGVLDFSRFHVLRRLEMKAFAWQSIKSSIFPESIEDLCFDWVCSASSQLNFPKNLIRVNLSHVEGPGGELADFDKSHFPSTLNEVVLFNNKISMVDLTSVKRLEKLTLIATEFEGLKLPHVDALSVEDCKKIPESYCGGAEKYLCFTRCILGSMTLKLGFCLKYLVLSSCNLSKFDVDVPGCLEEVDLSQNNLTEFPAQLSGLKRLRLLNVAKNRIHNGHIDFQTCSIEALDLSRNQIKEIKLTFPGPTKLIAALKYNGISVDTLAYVSPNGVIGSWLSIIFNSLILVAQFWTSLFPKGDPDANNFFQNYLGAPVMLLLYVAHKLYTRNWRLWIPVEEIDVNLHRVIYDPEVLELQNLEEQERYKKAPFWKKILIVCFD</sequence>
<dbReference type="InterPro" id="IPR050524">
    <property type="entry name" value="APC_YAT"/>
</dbReference>
<comment type="caution">
    <text evidence="8">The sequence shown here is derived from an EMBL/GenBank/DDBJ whole genome shotgun (WGS) entry which is preliminary data.</text>
</comment>
<dbReference type="RefSeq" id="XP_067548731.1">
    <property type="nucleotide sequence ID" value="XM_067692342.1"/>
</dbReference>
<dbReference type="InterPro" id="IPR032675">
    <property type="entry name" value="LRR_dom_sf"/>
</dbReference>
<evidence type="ECO:0000259" key="6">
    <source>
        <dbReference type="Pfam" id="PF00324"/>
    </source>
</evidence>
<evidence type="ECO:0000256" key="3">
    <source>
        <dbReference type="ARBA" id="ARBA00022692"/>
    </source>
</evidence>
<keyword evidence="4" id="KW-1133">Transmembrane helix</keyword>
<evidence type="ECO:0000313" key="9">
    <source>
        <dbReference type="Proteomes" id="UP000669133"/>
    </source>
</evidence>
<dbReference type="InterPro" id="IPR001849">
    <property type="entry name" value="PH_domain"/>
</dbReference>
<feature type="domain" description="PH" evidence="7">
    <location>
        <begin position="448"/>
        <end position="592"/>
    </location>
</feature>
<evidence type="ECO:0000256" key="4">
    <source>
        <dbReference type="ARBA" id="ARBA00022989"/>
    </source>
</evidence>
<dbReference type="SUPFAM" id="SSF52047">
    <property type="entry name" value="RNI-like"/>
    <property type="match status" value="1"/>
</dbReference>
<accession>A0A8H8DC79</accession>
<reference evidence="8 9" key="1">
    <citation type="submission" date="2020-12" db="EMBL/GenBank/DDBJ databases">
        <title>Effect of drift, selection, and recombination on the evolution of hybrid genomes in Candida yeast pathogens.</title>
        <authorList>
            <person name="Mixao V."/>
            <person name="Ksiezopolska E."/>
            <person name="Saus E."/>
            <person name="Boekhout T."/>
            <person name="Gacser A."/>
            <person name="Gabaldon T."/>
        </authorList>
    </citation>
    <scope>NUCLEOTIDE SEQUENCE [LARGE SCALE GENOMIC DNA]</scope>
    <source>
        <strain evidence="8 9">BP57</strain>
    </source>
</reference>
<evidence type="ECO:0000313" key="8">
    <source>
        <dbReference type="EMBL" id="KAG5419615.1"/>
    </source>
</evidence>
<organism evidence="8 9">
    <name type="scientific">Candida metapsilosis</name>
    <dbReference type="NCBI Taxonomy" id="273372"/>
    <lineage>
        <taxon>Eukaryota</taxon>
        <taxon>Fungi</taxon>
        <taxon>Dikarya</taxon>
        <taxon>Ascomycota</taxon>
        <taxon>Saccharomycotina</taxon>
        <taxon>Pichiomycetes</taxon>
        <taxon>Debaryomycetaceae</taxon>
        <taxon>Candida/Lodderomyces clade</taxon>
        <taxon>Candida</taxon>
    </lineage>
</organism>
<comment type="similarity">
    <text evidence="2">Belongs to the amino acid-polyamine-organocation (APC) superfamily. YAT (TC 2.A.3.10) family.</text>
</comment>
<dbReference type="InterPro" id="IPR004841">
    <property type="entry name" value="AA-permease/SLC12A_dom"/>
</dbReference>
<evidence type="ECO:0000256" key="2">
    <source>
        <dbReference type="ARBA" id="ARBA00006983"/>
    </source>
</evidence>
<feature type="domain" description="Amino acid permease/ SLC12A" evidence="6">
    <location>
        <begin position="1261"/>
        <end position="1342"/>
    </location>
</feature>
<dbReference type="InterPro" id="IPR011993">
    <property type="entry name" value="PH-like_dom_sf"/>
</dbReference>
<comment type="subcellular location">
    <subcellularLocation>
        <location evidence="1">Membrane</location>
        <topology evidence="1">Multi-pass membrane protein</topology>
    </subcellularLocation>
</comment>
<proteinExistence type="inferred from homology"/>
<dbReference type="Pfam" id="PF00324">
    <property type="entry name" value="AA_permease"/>
    <property type="match status" value="1"/>
</dbReference>
<keyword evidence="5" id="KW-0472">Membrane</keyword>
<keyword evidence="3" id="KW-0812">Transmembrane</keyword>
<dbReference type="GO" id="GO:0015171">
    <property type="term" value="F:amino acid transmembrane transporter activity"/>
    <property type="evidence" value="ECO:0007669"/>
    <property type="project" value="TreeGrafter"/>
</dbReference>
<dbReference type="Gene3D" id="2.30.29.30">
    <property type="entry name" value="Pleckstrin-homology domain (PH domain)/Phosphotyrosine-binding domain (PTB)"/>
    <property type="match status" value="1"/>
</dbReference>